<gene>
    <name evidence="1" type="ORF">HrrSp1_150</name>
</gene>
<reference evidence="1 2" key="1">
    <citation type="journal article" date="2020" name="Genes (Basel)">
        <title>Comparative Genomics of Two New HF1-like Haloviruses.</title>
        <authorList>
            <person name="Dyall-Smith M."/>
            <person name="Tang S.L."/>
            <person name="Russ B."/>
            <person name="Chiang P.W."/>
            <person name="Pfeiffer F."/>
        </authorList>
    </citation>
    <scope>NUCLEOTIDE SEQUENCE [LARGE SCALE GENOMIC DNA]</scope>
</reference>
<dbReference type="Proteomes" id="UP000501054">
    <property type="component" value="Segment"/>
</dbReference>
<evidence type="ECO:0000313" key="1">
    <source>
        <dbReference type="EMBL" id="QIR31195.1"/>
    </source>
</evidence>
<accession>A0A6G9RWD1</accession>
<protein>
    <submittedName>
        <fullName evidence="1">Uncharacterized protein</fullName>
    </submittedName>
</protein>
<proteinExistence type="predicted"/>
<organism evidence="1 2">
    <name type="scientific">Halorubrum virus Serpecor1</name>
    <dbReference type="NCBI Taxonomy" id="2721757"/>
    <lineage>
        <taxon>Viruses</taxon>
        <taxon>Duplodnaviria</taxon>
        <taxon>Heunggongvirae</taxon>
        <taxon>Uroviricota</taxon>
        <taxon>Caudoviricetes</taxon>
        <taxon>Thumleimavirales</taxon>
        <taxon>Hafunaviridae</taxon>
        <taxon>Haloferacalesvirus</taxon>
        <taxon>Haloferacalesvirus serpentinense</taxon>
        <taxon>Haloferacalesvirus Serpecor1</taxon>
    </lineage>
</organism>
<sequence>MLDLALNSDFSVFLDESGDLASVSGREEFEQAVVILLTELMRDAAIGEFDETTIKQKLKLEASRVARKHDYLSSVDGIDVSPHDSDPNKYVLRINYKSNHVFEEAISE</sequence>
<dbReference type="EMBL" id="MN901521">
    <property type="protein sequence ID" value="QIR31195.1"/>
    <property type="molecule type" value="Genomic_DNA"/>
</dbReference>
<name>A0A6G9RWD1_9CAUD</name>
<keyword evidence="2" id="KW-1185">Reference proteome</keyword>
<evidence type="ECO:0000313" key="2">
    <source>
        <dbReference type="Proteomes" id="UP000501054"/>
    </source>
</evidence>